<evidence type="ECO:0000313" key="7">
    <source>
        <dbReference type="EMBL" id="KAK4451577.1"/>
    </source>
</evidence>
<dbReference type="Pfam" id="PF22939">
    <property type="entry name" value="WHD_GPIID"/>
    <property type="match status" value="1"/>
</dbReference>
<keyword evidence="2 3" id="KW-0040">ANK repeat</keyword>
<evidence type="ECO:0000256" key="1">
    <source>
        <dbReference type="ARBA" id="ARBA00022737"/>
    </source>
</evidence>
<dbReference type="InterPro" id="IPR056884">
    <property type="entry name" value="NPHP3-like_N"/>
</dbReference>
<evidence type="ECO:0000256" key="4">
    <source>
        <dbReference type="SAM" id="MobiDB-lite"/>
    </source>
</evidence>
<feature type="region of interest" description="Disordered" evidence="4">
    <location>
        <begin position="1"/>
        <end position="34"/>
    </location>
</feature>
<dbReference type="AlphaFoldDB" id="A0AAV9GTI5"/>
<dbReference type="Pfam" id="PF24883">
    <property type="entry name" value="NPHP3_N"/>
    <property type="match status" value="1"/>
</dbReference>
<gene>
    <name evidence="7" type="ORF">QBC34DRAFT_457874</name>
</gene>
<feature type="compositionally biased region" description="Polar residues" evidence="4">
    <location>
        <begin position="1"/>
        <end position="10"/>
    </location>
</feature>
<evidence type="ECO:0000259" key="5">
    <source>
        <dbReference type="Pfam" id="PF22939"/>
    </source>
</evidence>
<dbReference type="PROSITE" id="PS50297">
    <property type="entry name" value="ANK_REP_REGION"/>
    <property type="match status" value="9"/>
</dbReference>
<dbReference type="InterPro" id="IPR002110">
    <property type="entry name" value="Ankyrin_rpt"/>
</dbReference>
<dbReference type="PRINTS" id="PR01415">
    <property type="entry name" value="ANKYRIN"/>
</dbReference>
<accession>A0AAV9GTI5</accession>
<feature type="repeat" description="ANK" evidence="3">
    <location>
        <begin position="1020"/>
        <end position="1042"/>
    </location>
</feature>
<dbReference type="InterPro" id="IPR036770">
    <property type="entry name" value="Ankyrin_rpt-contain_sf"/>
</dbReference>
<dbReference type="EMBL" id="MU865927">
    <property type="protein sequence ID" value="KAK4451577.1"/>
    <property type="molecule type" value="Genomic_DNA"/>
</dbReference>
<protein>
    <submittedName>
        <fullName evidence="7">Ankyrin repeat-containing domain protein</fullName>
    </submittedName>
</protein>
<organism evidence="7 8">
    <name type="scientific">Podospora aff. communis PSN243</name>
    <dbReference type="NCBI Taxonomy" id="3040156"/>
    <lineage>
        <taxon>Eukaryota</taxon>
        <taxon>Fungi</taxon>
        <taxon>Dikarya</taxon>
        <taxon>Ascomycota</taxon>
        <taxon>Pezizomycotina</taxon>
        <taxon>Sordariomycetes</taxon>
        <taxon>Sordariomycetidae</taxon>
        <taxon>Sordariales</taxon>
        <taxon>Podosporaceae</taxon>
        <taxon>Podospora</taxon>
    </lineage>
</organism>
<evidence type="ECO:0000256" key="3">
    <source>
        <dbReference type="PROSITE-ProRule" id="PRU00023"/>
    </source>
</evidence>
<evidence type="ECO:0000313" key="8">
    <source>
        <dbReference type="Proteomes" id="UP001321760"/>
    </source>
</evidence>
<keyword evidence="8" id="KW-1185">Reference proteome</keyword>
<dbReference type="PROSITE" id="PS50088">
    <property type="entry name" value="ANK_REPEAT"/>
    <property type="match status" value="10"/>
</dbReference>
<dbReference type="InterPro" id="IPR027417">
    <property type="entry name" value="P-loop_NTPase"/>
</dbReference>
<dbReference type="Pfam" id="PF12796">
    <property type="entry name" value="Ank_2"/>
    <property type="match status" value="5"/>
</dbReference>
<dbReference type="SUPFAM" id="SSF48403">
    <property type="entry name" value="Ankyrin repeat"/>
    <property type="match status" value="2"/>
</dbReference>
<feature type="repeat" description="ANK" evidence="3">
    <location>
        <begin position="987"/>
        <end position="1019"/>
    </location>
</feature>
<feature type="repeat" description="ANK" evidence="3">
    <location>
        <begin position="769"/>
        <end position="801"/>
    </location>
</feature>
<dbReference type="Proteomes" id="UP001321760">
    <property type="component" value="Unassembled WGS sequence"/>
</dbReference>
<feature type="compositionally biased region" description="Polar residues" evidence="4">
    <location>
        <begin position="17"/>
        <end position="30"/>
    </location>
</feature>
<comment type="caution">
    <text evidence="7">The sequence shown here is derived from an EMBL/GenBank/DDBJ whole genome shotgun (WGS) entry which is preliminary data.</text>
</comment>
<sequence>MEFQSSQQVQGPPAATATGSASGRENNAQPATAGIRVGNVNKSIIADSVENAQDVNFESTKGAPGAPGGFEQSILANKLDIHGAVNYTSMCLIDGRYDDKLLLTRGQDTSAPSSESNPKEAFTRSPYKFQSLQHRYQQTASQSPGSGKWFLKSEDFVEWKEKDSIRKLRLVGELGAGKTILASTVIHHLEHKYSSRKFACLYVYFDYEQKQQTYEKLLAELLCQLIRHGDRVTPEVEEVYNTWTSKNIPPGPEDYIRMIKSEIETFTKVFIVIDAFDECPEEHPEYTASSFMKALDQLPKKTHILFTSRPLAMIHDLVNADKSVIVRTNIDDLKAYFKNRINSAIWLKKLVEKGKEKNPDFFQNAVDTIVNRSQGMFLLARLHVETLITKRTLEDLELGIKELPADLNEVYAKALKQIQDQAEWKKKLAIKVLNWLVYAERPLSLDELIHALGVKEEDTKFHQDRLWTEQDIALACSGIVLADADSRTVSLTHQTAKEYLRSSGILEDPHSYLATTCLVYMSFEDFSATMHTKKEREDRIQQYPFLKYAADYWGDHVDRGVKGPIRERAWRFLNNAPKLQSAFQVMTDFPFHKEAGVSGLHIAAYFGLTKLVTSAIKRTGPLPINATTHSGETALHWAARYQQSTFLKLLVENGADLNLVDNVRSRNQTALHQAVINRDMASVKVLLESKRCEVHLADAQNWTPLRWAAAYGHGSLVKLLLAHGAKVDDRDKDGWTALRWAVQKGHMHVAKVLISAGADIRSPLGGDADRRTLLQWAASEGRDPLVRLLIKRGVDVDATDDKGQTALCWAAMYGHGISAWLLLQWGASMNKADKAGFTPLHAAVQSWSPSGGPNSGGGASSSLLWMLLEHRSGADVNAKTRHGFTPLHLAAQNGFAPVIWLLLEKGADPMQKDTTGCTPLHCAAATNHIEVAGLLLAQQRGDLKLVRAVDNEGRTALHAAASGGYPDVVQVLLDGGALPVIDVRDGEGYTALRRAVKKQYLEVVICLVKAGADVNMPGRKGKTALHLAMAEGNEGIINALLEAETIDQTIKDSKGQTAWDVAEKKGLNVRAFKRQVHFEE</sequence>
<feature type="repeat" description="ANK" evidence="3">
    <location>
        <begin position="915"/>
        <end position="936"/>
    </location>
</feature>
<dbReference type="PANTHER" id="PTHR24198">
    <property type="entry name" value="ANKYRIN REPEAT AND PROTEIN KINASE DOMAIN-CONTAINING PROTEIN"/>
    <property type="match status" value="1"/>
</dbReference>
<proteinExistence type="predicted"/>
<dbReference type="Pfam" id="PF00023">
    <property type="entry name" value="Ank"/>
    <property type="match status" value="1"/>
</dbReference>
<feature type="domain" description="GPI inositol-deacylase winged helix" evidence="5">
    <location>
        <begin position="423"/>
        <end position="504"/>
    </location>
</feature>
<feature type="repeat" description="ANK" evidence="3">
    <location>
        <begin position="882"/>
        <end position="914"/>
    </location>
</feature>
<evidence type="ECO:0000259" key="6">
    <source>
        <dbReference type="Pfam" id="PF24883"/>
    </source>
</evidence>
<dbReference type="Gene3D" id="3.40.50.300">
    <property type="entry name" value="P-loop containing nucleotide triphosphate hydrolases"/>
    <property type="match status" value="1"/>
</dbReference>
<feature type="repeat" description="ANK" evidence="3">
    <location>
        <begin position="630"/>
        <end position="662"/>
    </location>
</feature>
<reference evidence="7" key="2">
    <citation type="submission" date="2023-05" db="EMBL/GenBank/DDBJ databases">
        <authorList>
            <consortium name="Lawrence Berkeley National Laboratory"/>
            <person name="Steindorff A."/>
            <person name="Hensen N."/>
            <person name="Bonometti L."/>
            <person name="Westerberg I."/>
            <person name="Brannstrom I.O."/>
            <person name="Guillou S."/>
            <person name="Cros-Aarteil S."/>
            <person name="Calhoun S."/>
            <person name="Haridas S."/>
            <person name="Kuo A."/>
            <person name="Mondo S."/>
            <person name="Pangilinan J."/>
            <person name="Riley R."/>
            <person name="Labutti K."/>
            <person name="Andreopoulos B."/>
            <person name="Lipzen A."/>
            <person name="Chen C."/>
            <person name="Yanf M."/>
            <person name="Daum C."/>
            <person name="Ng V."/>
            <person name="Clum A."/>
            <person name="Ohm R."/>
            <person name="Martin F."/>
            <person name="Silar P."/>
            <person name="Natvig D."/>
            <person name="Lalanne C."/>
            <person name="Gautier V."/>
            <person name="Ament-Velasquez S.L."/>
            <person name="Kruys A."/>
            <person name="Hutchinson M.I."/>
            <person name="Powell A.J."/>
            <person name="Barry K."/>
            <person name="Miller A.N."/>
            <person name="Grigoriev I.V."/>
            <person name="Debuchy R."/>
            <person name="Gladieux P."/>
            <person name="Thoren M.H."/>
            <person name="Johannesson H."/>
        </authorList>
    </citation>
    <scope>NUCLEOTIDE SEQUENCE</scope>
    <source>
        <strain evidence="7">PSN243</strain>
    </source>
</reference>
<feature type="repeat" description="ANK" evidence="3">
    <location>
        <begin position="700"/>
        <end position="732"/>
    </location>
</feature>
<keyword evidence="1" id="KW-0677">Repeat</keyword>
<feature type="repeat" description="ANK" evidence="3">
    <location>
        <begin position="952"/>
        <end position="977"/>
    </location>
</feature>
<dbReference type="SMART" id="SM00248">
    <property type="entry name" value="ANK"/>
    <property type="match status" value="13"/>
</dbReference>
<dbReference type="InterPro" id="IPR054471">
    <property type="entry name" value="GPIID_WHD"/>
</dbReference>
<feature type="repeat" description="ANK" evidence="3">
    <location>
        <begin position="802"/>
        <end position="834"/>
    </location>
</feature>
<feature type="domain" description="Nephrocystin 3-like N-terminal" evidence="6">
    <location>
        <begin position="145"/>
        <end position="309"/>
    </location>
</feature>
<dbReference type="SUPFAM" id="SSF52540">
    <property type="entry name" value="P-loop containing nucleoside triphosphate hydrolases"/>
    <property type="match status" value="1"/>
</dbReference>
<name>A0AAV9GTI5_9PEZI</name>
<feature type="repeat" description="ANK" evidence="3">
    <location>
        <begin position="733"/>
        <end position="760"/>
    </location>
</feature>
<dbReference type="GO" id="GO:0005737">
    <property type="term" value="C:cytoplasm"/>
    <property type="evidence" value="ECO:0007669"/>
    <property type="project" value="TreeGrafter"/>
</dbReference>
<evidence type="ECO:0000256" key="2">
    <source>
        <dbReference type="ARBA" id="ARBA00023043"/>
    </source>
</evidence>
<dbReference type="Gene3D" id="1.25.40.20">
    <property type="entry name" value="Ankyrin repeat-containing domain"/>
    <property type="match status" value="5"/>
</dbReference>
<reference evidence="7" key="1">
    <citation type="journal article" date="2023" name="Mol. Phylogenet. Evol.">
        <title>Genome-scale phylogeny and comparative genomics of the fungal order Sordariales.</title>
        <authorList>
            <person name="Hensen N."/>
            <person name="Bonometti L."/>
            <person name="Westerberg I."/>
            <person name="Brannstrom I.O."/>
            <person name="Guillou S."/>
            <person name="Cros-Aarteil S."/>
            <person name="Calhoun S."/>
            <person name="Haridas S."/>
            <person name="Kuo A."/>
            <person name="Mondo S."/>
            <person name="Pangilinan J."/>
            <person name="Riley R."/>
            <person name="LaButti K."/>
            <person name="Andreopoulos B."/>
            <person name="Lipzen A."/>
            <person name="Chen C."/>
            <person name="Yan M."/>
            <person name="Daum C."/>
            <person name="Ng V."/>
            <person name="Clum A."/>
            <person name="Steindorff A."/>
            <person name="Ohm R.A."/>
            <person name="Martin F."/>
            <person name="Silar P."/>
            <person name="Natvig D.O."/>
            <person name="Lalanne C."/>
            <person name="Gautier V."/>
            <person name="Ament-Velasquez S.L."/>
            <person name="Kruys A."/>
            <person name="Hutchinson M.I."/>
            <person name="Powell A.J."/>
            <person name="Barry K."/>
            <person name="Miller A.N."/>
            <person name="Grigoriev I.V."/>
            <person name="Debuchy R."/>
            <person name="Gladieux P."/>
            <person name="Hiltunen Thoren M."/>
            <person name="Johannesson H."/>
        </authorList>
    </citation>
    <scope>NUCLEOTIDE SEQUENCE</scope>
    <source>
        <strain evidence="7">PSN243</strain>
    </source>
</reference>
<dbReference type="PANTHER" id="PTHR24198:SF165">
    <property type="entry name" value="ANKYRIN REPEAT-CONTAINING PROTEIN-RELATED"/>
    <property type="match status" value="1"/>
</dbReference>